<feature type="domain" description="C1q" evidence="4">
    <location>
        <begin position="25"/>
        <end position="161"/>
    </location>
</feature>
<sequence length="165" mass="17989">MDSNDITTTVTPFACEYVPKLTLAGNGPTAFTSCVGVKDLTNLGAHQTIIFDRIITNYGQAYRNSTGIFHAPINGVYAFHLSAMSRPNHSLYLNFVHDGVIIDGIYSSAQGITEVESVGEMWTLEMKQGSEVWIASSGQGEIHGYCHTMFSGFLLFETEPTNIIG</sequence>
<evidence type="ECO:0000256" key="2">
    <source>
        <dbReference type="ARBA" id="ARBA00022525"/>
    </source>
</evidence>
<accession>A0ABY7EQ15</accession>
<dbReference type="InterPro" id="IPR008983">
    <property type="entry name" value="Tumour_necrosis_fac-like_dom"/>
</dbReference>
<dbReference type="Gene3D" id="2.60.120.40">
    <property type="match status" value="1"/>
</dbReference>
<reference evidence="5" key="1">
    <citation type="submission" date="2022-11" db="EMBL/GenBank/DDBJ databases">
        <title>Centuries of genome instability and evolution in soft-shell clam transmissible cancer (bioRxiv).</title>
        <authorList>
            <person name="Hart S.F.M."/>
            <person name="Yonemitsu M.A."/>
            <person name="Giersch R.M."/>
            <person name="Beal B.F."/>
            <person name="Arriagada G."/>
            <person name="Davis B.W."/>
            <person name="Ostrander E.A."/>
            <person name="Goff S.P."/>
            <person name="Metzger M.J."/>
        </authorList>
    </citation>
    <scope>NUCLEOTIDE SEQUENCE</scope>
    <source>
        <strain evidence="5">MELC-2E11</strain>
        <tissue evidence="5">Siphon/mantle</tissue>
    </source>
</reference>
<evidence type="ECO:0000313" key="6">
    <source>
        <dbReference type="Proteomes" id="UP001164746"/>
    </source>
</evidence>
<dbReference type="SMART" id="SM00110">
    <property type="entry name" value="C1Q"/>
    <property type="match status" value="1"/>
</dbReference>
<dbReference type="InterPro" id="IPR050822">
    <property type="entry name" value="Cerebellin_Synaptic_Org"/>
</dbReference>
<dbReference type="Proteomes" id="UP001164746">
    <property type="component" value="Chromosome 8"/>
</dbReference>
<gene>
    <name evidence="5" type="ORF">MAR_026253</name>
</gene>
<organism evidence="5 6">
    <name type="scientific">Mya arenaria</name>
    <name type="common">Soft-shell clam</name>
    <dbReference type="NCBI Taxonomy" id="6604"/>
    <lineage>
        <taxon>Eukaryota</taxon>
        <taxon>Metazoa</taxon>
        <taxon>Spiralia</taxon>
        <taxon>Lophotrochozoa</taxon>
        <taxon>Mollusca</taxon>
        <taxon>Bivalvia</taxon>
        <taxon>Autobranchia</taxon>
        <taxon>Heteroconchia</taxon>
        <taxon>Euheterodonta</taxon>
        <taxon>Imparidentia</taxon>
        <taxon>Neoheterodontei</taxon>
        <taxon>Myida</taxon>
        <taxon>Myoidea</taxon>
        <taxon>Myidae</taxon>
        <taxon>Mya</taxon>
    </lineage>
</organism>
<dbReference type="InterPro" id="IPR001073">
    <property type="entry name" value="C1q_dom"/>
</dbReference>
<dbReference type="EMBL" id="CP111019">
    <property type="protein sequence ID" value="WAR12073.1"/>
    <property type="molecule type" value="Genomic_DNA"/>
</dbReference>
<protein>
    <submittedName>
        <fullName evidence="5">C1QT3-like protein</fullName>
    </submittedName>
</protein>
<dbReference type="Pfam" id="PF00386">
    <property type="entry name" value="C1q"/>
    <property type="match status" value="1"/>
</dbReference>
<dbReference type="PROSITE" id="PS50871">
    <property type="entry name" value="C1Q"/>
    <property type="match status" value="1"/>
</dbReference>
<comment type="subcellular location">
    <subcellularLocation>
        <location evidence="1">Secreted</location>
    </subcellularLocation>
</comment>
<evidence type="ECO:0000256" key="1">
    <source>
        <dbReference type="ARBA" id="ARBA00004613"/>
    </source>
</evidence>
<keyword evidence="3" id="KW-0732">Signal</keyword>
<keyword evidence="2" id="KW-0964">Secreted</keyword>
<dbReference type="PRINTS" id="PR00007">
    <property type="entry name" value="COMPLEMNTC1Q"/>
</dbReference>
<keyword evidence="6" id="KW-1185">Reference proteome</keyword>
<evidence type="ECO:0000259" key="4">
    <source>
        <dbReference type="PROSITE" id="PS50871"/>
    </source>
</evidence>
<proteinExistence type="predicted"/>
<dbReference type="PANTHER" id="PTHR22923:SF116">
    <property type="entry name" value="C1Q DOMAIN-CONTAINING PROTEIN"/>
    <property type="match status" value="1"/>
</dbReference>
<name>A0ABY7EQ15_MYAAR</name>
<dbReference type="PANTHER" id="PTHR22923">
    <property type="entry name" value="CEREBELLIN-RELATED"/>
    <property type="match status" value="1"/>
</dbReference>
<dbReference type="SUPFAM" id="SSF49842">
    <property type="entry name" value="TNF-like"/>
    <property type="match status" value="1"/>
</dbReference>
<evidence type="ECO:0000256" key="3">
    <source>
        <dbReference type="ARBA" id="ARBA00022729"/>
    </source>
</evidence>
<evidence type="ECO:0000313" key="5">
    <source>
        <dbReference type="EMBL" id="WAR12073.1"/>
    </source>
</evidence>